<dbReference type="GO" id="GO:0004386">
    <property type="term" value="F:helicase activity"/>
    <property type="evidence" value="ECO:0007669"/>
    <property type="project" value="UniProtKB-KW"/>
</dbReference>
<evidence type="ECO:0000256" key="6">
    <source>
        <dbReference type="ARBA" id="ARBA00022839"/>
    </source>
</evidence>
<comment type="similarity">
    <text evidence="10">Belongs to the helicase family. AddB/RexB type 2 subfamily.</text>
</comment>
<dbReference type="PANTHER" id="PTHR30591">
    <property type="entry name" value="RECBCD ENZYME SUBUNIT RECC"/>
    <property type="match status" value="1"/>
</dbReference>
<evidence type="ECO:0000259" key="12">
    <source>
        <dbReference type="Pfam" id="PF21445"/>
    </source>
</evidence>
<keyword evidence="3 10" id="KW-0227">DNA damage</keyword>
<name>A0A256LGM3_9LACO</name>
<dbReference type="EC" id="3.1.-.-" evidence="10"/>
<comment type="miscellaneous">
    <text evidence="10">Despite having helicase-like domains, this subunit does not have helicase activity.</text>
</comment>
<dbReference type="InterPro" id="IPR027417">
    <property type="entry name" value="P-loop_NTPase"/>
</dbReference>
<dbReference type="Pfam" id="PF12705">
    <property type="entry name" value="PDDEXK_1"/>
    <property type="match status" value="1"/>
</dbReference>
<dbReference type="Gene3D" id="3.40.50.300">
    <property type="entry name" value="P-loop containing nucleotide triphosphate hydrolases"/>
    <property type="match status" value="3"/>
</dbReference>
<dbReference type="GO" id="GO:0003690">
    <property type="term" value="F:double-stranded DNA binding"/>
    <property type="evidence" value="ECO:0007669"/>
    <property type="project" value="UniProtKB-UniRule"/>
</dbReference>
<dbReference type="PANTHER" id="PTHR30591:SF1">
    <property type="entry name" value="RECBCD ENZYME SUBUNIT RECC"/>
    <property type="match status" value="1"/>
</dbReference>
<proteinExistence type="inferred from homology"/>
<evidence type="ECO:0000256" key="5">
    <source>
        <dbReference type="ARBA" id="ARBA00022806"/>
    </source>
</evidence>
<gene>
    <name evidence="10" type="primary">rexB</name>
    <name evidence="13" type="ORF">CBF70_03190</name>
</gene>
<evidence type="ECO:0000256" key="2">
    <source>
        <dbReference type="ARBA" id="ARBA00022741"/>
    </source>
</evidence>
<dbReference type="HAMAP" id="MF_01453">
    <property type="entry name" value="AddB_type2"/>
    <property type="match status" value="1"/>
</dbReference>
<keyword evidence="7 10" id="KW-0067">ATP-binding</keyword>
<dbReference type="GO" id="GO:0016817">
    <property type="term" value="F:hydrolase activity, acting on acid anhydrides"/>
    <property type="evidence" value="ECO:0007669"/>
    <property type="project" value="InterPro"/>
</dbReference>
<evidence type="ECO:0000256" key="3">
    <source>
        <dbReference type="ARBA" id="ARBA00022763"/>
    </source>
</evidence>
<comment type="function">
    <text evidence="10">The heterodimer acts as both an ATP-dependent DNA helicase and an ATP-dependent, dual-direction single-stranded exonuclease. Recognizes the chi site generating a DNA molecule suitable for the initiation of homologous recombination. This subunit has 5' -&gt; 3' nuclease activity but not helicase activity.</text>
</comment>
<dbReference type="Pfam" id="PF21445">
    <property type="entry name" value="ADDB_N"/>
    <property type="match status" value="1"/>
</dbReference>
<evidence type="ECO:0000256" key="4">
    <source>
        <dbReference type="ARBA" id="ARBA00022801"/>
    </source>
</evidence>
<comment type="caution">
    <text evidence="13">The sequence shown here is derived from an EMBL/GenBank/DDBJ whole genome shotgun (WGS) entry which is preliminary data.</text>
</comment>
<feature type="domain" description="ATP-dependent helicase/deoxyribonuclease subunit B N-terminal" evidence="12">
    <location>
        <begin position="5"/>
        <end position="272"/>
    </location>
</feature>
<evidence type="ECO:0000256" key="1">
    <source>
        <dbReference type="ARBA" id="ARBA00022722"/>
    </source>
</evidence>
<protein>
    <recommendedName>
        <fullName evidence="10">ATP-dependent helicase/deoxyribonuclease subunit B</fullName>
        <ecNumber evidence="10">3.1.-.-</ecNumber>
    </recommendedName>
    <alternativeName>
        <fullName evidence="10">ATP-dependent helicase/nuclease subunit RexB</fullName>
    </alternativeName>
</protein>
<comment type="subunit">
    <text evidence="10">Heterodimer of AddA and RexB.</text>
</comment>
<evidence type="ECO:0000256" key="8">
    <source>
        <dbReference type="ARBA" id="ARBA00023125"/>
    </source>
</evidence>
<dbReference type="InterPro" id="IPR014141">
    <property type="entry name" value="DNA_helicase_suRexB"/>
</dbReference>
<sequence>MINVITGRQVDNLQNEIIDQAVRSYYQDKTHDVFIIVPNHIKFTTEVRALSKLSVLTNKKQVAVNKLHILSFSRLAWYFLKDEAIRLPQILDDAASVMLLEQIVTDYQDELKLFQNKTQITSGALKQMYEAILSVRAGNIELDNIDNEKLNEETRYKIHDLQIVYDEFIKRLSEKFATKDEMQLLLNEFLAKSNNLSKMDFYFSDFSHFSLQELTSVRLISKKANNTTLAFKTKIGKINTNAEPGDYDYVVQRTIKQLEHFWQNQELDYQCQEFPLSSSSPSSLLNGIWTKTGNFDEQVSKFLQPVKADSRYAEAYFVARTIYQQVALNNYRYQDFLVLAPNLSEYETYLTPILRQNNIPFFNDLQKEMKYHPLVVAVENLQQIFNRGFQTDNVIALMKTQLFIPEWYKSSARFQNDVDLLENFVLAHGIKGTLWTKPLKNFVDANVIALDKSEQEVEELDHLRKYFVDILSTFFKNLEDEKDPQTAVTIFWNFLIKNRVAKRLEAWRKEANDAGDLQLAQQPEQVWSTLNDLLKDYLLVAKEFSLEQFFELLISGFSEANFSQIPSTLDAVNISELGMVQGQDYKQVFIIGATSSNLPQIEKIPGFFSSENLEQLNDGINTSGYLEDQQKINNLDQNYQFGNALSLASDKIYISYPVINTANEQLEPSIFYRQLLRLTKAEEFAQHDLPTNSDDVLTFMTNPEASLGYLTYLKDKEDVNVDSLLDLTEKKIGKVTQNVVEGSNFKNVPEDLSPELAQELYGNRIETSVSQLETYYQNSFEYFLNYGLHLKKRFENELDVIQAGNYYHETFDYLVKKIKEKDLNFADLTEEKLAELLIEIREELKEKGRYRQLLNDPFNKYLFHKLDQTTSNVAYYWHSNANKTAFRPQYSELSFGKNQRVDGLSYDWKDDNNEKKVVDLRGKMDRVDLAKVNNRVLGEVIDYKSSAKKFDLGLFANGISMQMISYLEVLKKNNKFFAQGKDLDVLGAFYQNITSSLDRLSSDKMILSNYQIKDLIKESTKKLMYNGILIADEEMLDLIEPGMEKARATSELYNSVKRKANGDISWPRNQSFTPDQLELLLAYNSYLIKNAGSEILSGKIKLDPYAYGQQTSLTYSDFKDIFFFDAMLKENNYHKIKAIDKKTLLNLIKEKLNLDGDE</sequence>
<dbReference type="SUPFAM" id="SSF52540">
    <property type="entry name" value="P-loop containing nucleoside triphosphate hydrolases"/>
    <property type="match status" value="1"/>
</dbReference>
<keyword evidence="8 10" id="KW-0238">DNA-binding</keyword>
<reference evidence="13 14" key="1">
    <citation type="submission" date="2017-04" db="EMBL/GenBank/DDBJ databases">
        <authorList>
            <person name="Afonso C.L."/>
            <person name="Miller P.J."/>
            <person name="Scott M.A."/>
            <person name="Spackman E."/>
            <person name="Goraichik I."/>
            <person name="Dimitrov K.M."/>
            <person name="Suarez D.L."/>
            <person name="Swayne D.E."/>
        </authorList>
    </citation>
    <scope>NUCLEOTIDE SEQUENCE [LARGE SCALE GENOMIC DNA]</scope>
    <source>
        <strain evidence="13 14">609q</strain>
    </source>
</reference>
<dbReference type="InterPro" id="IPR049035">
    <property type="entry name" value="ADDB_N"/>
</dbReference>
<keyword evidence="4 10" id="KW-0378">Hydrolase</keyword>
<evidence type="ECO:0000313" key="13">
    <source>
        <dbReference type="EMBL" id="OYR92589.1"/>
    </source>
</evidence>
<dbReference type="RefSeq" id="WP_094516743.1">
    <property type="nucleotide sequence ID" value="NZ_NGNX01000009.1"/>
</dbReference>
<keyword evidence="6 10" id="KW-0269">Exonuclease</keyword>
<reference evidence="13 14" key="2">
    <citation type="submission" date="2017-09" db="EMBL/GenBank/DDBJ databases">
        <title>Tripartite evolution among Lactobacillus johnsonii, Lactobacillus taiwanensis, Lactobacillus reuteri and their rodent host.</title>
        <authorList>
            <person name="Wang T."/>
            <person name="Knowles S."/>
            <person name="Cheng C."/>
        </authorList>
    </citation>
    <scope>NUCLEOTIDE SEQUENCE [LARGE SCALE GENOMIC DNA]</scope>
    <source>
        <strain evidence="13 14">609q</strain>
    </source>
</reference>
<keyword evidence="5 10" id="KW-0347">Helicase</keyword>
<evidence type="ECO:0000256" key="10">
    <source>
        <dbReference type="HAMAP-Rule" id="MF_01453"/>
    </source>
</evidence>
<evidence type="ECO:0000256" key="9">
    <source>
        <dbReference type="ARBA" id="ARBA00023204"/>
    </source>
</evidence>
<evidence type="ECO:0000256" key="7">
    <source>
        <dbReference type="ARBA" id="ARBA00022840"/>
    </source>
</evidence>
<dbReference type="EMBL" id="NGNX01000009">
    <property type="protein sequence ID" value="OYR92589.1"/>
    <property type="molecule type" value="Genomic_DNA"/>
</dbReference>
<dbReference type="GO" id="GO:0000724">
    <property type="term" value="P:double-strand break repair via homologous recombination"/>
    <property type="evidence" value="ECO:0007669"/>
    <property type="project" value="UniProtKB-UniRule"/>
</dbReference>
<dbReference type="GO" id="GO:0005524">
    <property type="term" value="F:ATP binding"/>
    <property type="evidence" value="ECO:0007669"/>
    <property type="project" value="UniProtKB-UniRule"/>
</dbReference>
<evidence type="ECO:0000259" key="11">
    <source>
        <dbReference type="Pfam" id="PF12705"/>
    </source>
</evidence>
<dbReference type="AlphaFoldDB" id="A0A256LGM3"/>
<keyword evidence="9 10" id="KW-0234">DNA repair</keyword>
<dbReference type="InterPro" id="IPR038726">
    <property type="entry name" value="PDDEXK_AddAB-type"/>
</dbReference>
<accession>A0A256LGM3</accession>
<organism evidence="13 14">
    <name type="scientific">Lactobacillus taiwanensis</name>
    <dbReference type="NCBI Taxonomy" id="508451"/>
    <lineage>
        <taxon>Bacteria</taxon>
        <taxon>Bacillati</taxon>
        <taxon>Bacillota</taxon>
        <taxon>Bacilli</taxon>
        <taxon>Lactobacillales</taxon>
        <taxon>Lactobacillaceae</taxon>
        <taxon>Lactobacillus</taxon>
    </lineage>
</organism>
<comment type="cofactor">
    <cofactor evidence="10">
        <name>Mg(2+)</name>
        <dbReference type="ChEBI" id="CHEBI:18420"/>
    </cofactor>
</comment>
<dbReference type="Proteomes" id="UP000215828">
    <property type="component" value="Unassembled WGS sequence"/>
</dbReference>
<evidence type="ECO:0000313" key="14">
    <source>
        <dbReference type="Proteomes" id="UP000215828"/>
    </source>
</evidence>
<comment type="caution">
    <text evidence="10">Lacks conserved residue(s) required for the propagation of feature annotation.</text>
</comment>
<feature type="domain" description="PD-(D/E)XK endonuclease-like" evidence="11">
    <location>
        <begin position="767"/>
        <end position="995"/>
    </location>
</feature>
<dbReference type="GO" id="GO:0008409">
    <property type="term" value="F:5'-3' exonuclease activity"/>
    <property type="evidence" value="ECO:0007669"/>
    <property type="project" value="UniProtKB-UniRule"/>
</dbReference>
<keyword evidence="2 10" id="KW-0547">Nucleotide-binding</keyword>
<keyword evidence="1 10" id="KW-0540">Nuclease</keyword>